<feature type="region of interest" description="Disordered" evidence="1">
    <location>
        <begin position="71"/>
        <end position="92"/>
    </location>
</feature>
<name>A0A9Q1G7D9_SYNKA</name>
<dbReference type="Proteomes" id="UP001152622">
    <property type="component" value="Chromosome 2"/>
</dbReference>
<proteinExistence type="predicted"/>
<keyword evidence="3" id="KW-1185">Reference proteome</keyword>
<organism evidence="2 3">
    <name type="scientific">Synaphobranchus kaupii</name>
    <name type="common">Kaup's arrowtooth eel</name>
    <dbReference type="NCBI Taxonomy" id="118154"/>
    <lineage>
        <taxon>Eukaryota</taxon>
        <taxon>Metazoa</taxon>
        <taxon>Chordata</taxon>
        <taxon>Craniata</taxon>
        <taxon>Vertebrata</taxon>
        <taxon>Euteleostomi</taxon>
        <taxon>Actinopterygii</taxon>
        <taxon>Neopterygii</taxon>
        <taxon>Teleostei</taxon>
        <taxon>Anguilliformes</taxon>
        <taxon>Synaphobranchidae</taxon>
        <taxon>Synaphobranchus</taxon>
    </lineage>
</organism>
<evidence type="ECO:0000256" key="1">
    <source>
        <dbReference type="SAM" id="MobiDB-lite"/>
    </source>
</evidence>
<sequence length="111" mass="12550">MEQTQWTPFIRLIIQPSRHLIKERHAVPTDPHWPQPWRCSKQILICPAAVHWRSLGRGEEEDGRRACGALRSGSKTHLDQSGSMGPCGNGARDPVIRAKFSTWKDVMARAV</sequence>
<evidence type="ECO:0000313" key="3">
    <source>
        <dbReference type="Proteomes" id="UP001152622"/>
    </source>
</evidence>
<evidence type="ECO:0000313" key="2">
    <source>
        <dbReference type="EMBL" id="KAJ8376378.1"/>
    </source>
</evidence>
<protein>
    <submittedName>
        <fullName evidence="2">Uncharacterized protein</fullName>
    </submittedName>
</protein>
<comment type="caution">
    <text evidence="2">The sequence shown here is derived from an EMBL/GenBank/DDBJ whole genome shotgun (WGS) entry which is preliminary data.</text>
</comment>
<accession>A0A9Q1G7D9</accession>
<dbReference type="AlphaFoldDB" id="A0A9Q1G7D9"/>
<gene>
    <name evidence="2" type="ORF">SKAU_G00069580</name>
</gene>
<reference evidence="2" key="1">
    <citation type="journal article" date="2023" name="Science">
        <title>Genome structures resolve the early diversification of teleost fishes.</title>
        <authorList>
            <person name="Parey E."/>
            <person name="Louis A."/>
            <person name="Montfort J."/>
            <person name="Bouchez O."/>
            <person name="Roques C."/>
            <person name="Iampietro C."/>
            <person name="Lluch J."/>
            <person name="Castinel A."/>
            <person name="Donnadieu C."/>
            <person name="Desvignes T."/>
            <person name="Floi Bucao C."/>
            <person name="Jouanno E."/>
            <person name="Wen M."/>
            <person name="Mejri S."/>
            <person name="Dirks R."/>
            <person name="Jansen H."/>
            <person name="Henkel C."/>
            <person name="Chen W.J."/>
            <person name="Zahm M."/>
            <person name="Cabau C."/>
            <person name="Klopp C."/>
            <person name="Thompson A.W."/>
            <person name="Robinson-Rechavi M."/>
            <person name="Braasch I."/>
            <person name="Lecointre G."/>
            <person name="Bobe J."/>
            <person name="Postlethwait J.H."/>
            <person name="Berthelot C."/>
            <person name="Roest Crollius H."/>
            <person name="Guiguen Y."/>
        </authorList>
    </citation>
    <scope>NUCLEOTIDE SEQUENCE</scope>
    <source>
        <strain evidence="2">WJC10195</strain>
    </source>
</reference>
<dbReference type="EMBL" id="JAINUF010000002">
    <property type="protein sequence ID" value="KAJ8376378.1"/>
    <property type="molecule type" value="Genomic_DNA"/>
</dbReference>
<feature type="compositionally biased region" description="Polar residues" evidence="1">
    <location>
        <begin position="73"/>
        <end position="83"/>
    </location>
</feature>